<evidence type="ECO:0000313" key="2">
    <source>
        <dbReference type="Proteomes" id="UP000241546"/>
    </source>
</evidence>
<dbReference type="PANTHER" id="PTHR38791">
    <property type="entry name" value="ZN(II)2CYS6 TRANSCRIPTION FACTOR (EUROFUNG)-RELATED-RELATED"/>
    <property type="match status" value="1"/>
</dbReference>
<keyword evidence="2" id="KW-1185">Reference proteome</keyword>
<reference evidence="2" key="1">
    <citation type="submission" date="2016-07" db="EMBL/GenBank/DDBJ databases">
        <title>Multiple horizontal gene transfer events from other fungi enriched the ability of initially mycotrophic Trichoderma (Ascomycota) to feed on dead plant biomass.</title>
        <authorList>
            <consortium name="DOE Joint Genome Institute"/>
            <person name="Atanasova L."/>
            <person name="Chenthamara K."/>
            <person name="Zhang J."/>
            <person name="Grujic M."/>
            <person name="Henrissat B."/>
            <person name="Kuo A."/>
            <person name="Aerts A."/>
            <person name="Salamov A."/>
            <person name="Lipzen A."/>
            <person name="Labutti K."/>
            <person name="Barry K."/>
            <person name="Miao Y."/>
            <person name="Rahimi M.J."/>
            <person name="Shen Q."/>
            <person name="Grigoriev I.V."/>
            <person name="Kubicek C.P."/>
            <person name="Druzhinina I.S."/>
        </authorList>
    </citation>
    <scope>NUCLEOTIDE SEQUENCE [LARGE SCALE GENOMIC DNA]</scope>
    <source>
        <strain evidence="2">TUCIM 6016</strain>
    </source>
</reference>
<feature type="non-terminal residue" evidence="1">
    <location>
        <position position="1"/>
    </location>
</feature>
<dbReference type="EMBL" id="KZ680222">
    <property type="protein sequence ID" value="PTB62583.1"/>
    <property type="molecule type" value="Genomic_DNA"/>
</dbReference>
<organism evidence="1 2">
    <name type="scientific">Trichoderma citrinoviride</name>
    <dbReference type="NCBI Taxonomy" id="58853"/>
    <lineage>
        <taxon>Eukaryota</taxon>
        <taxon>Fungi</taxon>
        <taxon>Dikarya</taxon>
        <taxon>Ascomycota</taxon>
        <taxon>Pezizomycotina</taxon>
        <taxon>Sordariomycetes</taxon>
        <taxon>Hypocreomycetidae</taxon>
        <taxon>Hypocreales</taxon>
        <taxon>Hypocreaceae</taxon>
        <taxon>Trichoderma</taxon>
    </lineage>
</organism>
<dbReference type="RefSeq" id="XP_024745903.1">
    <property type="nucleotide sequence ID" value="XM_024889212.1"/>
</dbReference>
<name>A0A2T4AZU4_9HYPO</name>
<proteinExistence type="predicted"/>
<gene>
    <name evidence="1" type="ORF">BBK36DRAFT_1106526</name>
</gene>
<dbReference type="GeneID" id="36597331"/>
<dbReference type="InterPro" id="IPR053175">
    <property type="entry name" value="DHMBA_Reg_Transcription_Factor"/>
</dbReference>
<evidence type="ECO:0008006" key="3">
    <source>
        <dbReference type="Google" id="ProtNLM"/>
    </source>
</evidence>
<protein>
    <recommendedName>
        <fullName evidence="3">Transcription factor domain-containing protein</fullName>
    </recommendedName>
</protein>
<dbReference type="AlphaFoldDB" id="A0A2T4AZU4"/>
<feature type="non-terminal residue" evidence="1">
    <location>
        <position position="394"/>
    </location>
</feature>
<dbReference type="OrthoDB" id="4220372at2759"/>
<dbReference type="Proteomes" id="UP000241546">
    <property type="component" value="Unassembled WGS sequence"/>
</dbReference>
<sequence length="394" mass="42201">SRAQSSSSSAVAPATQTTIRQDQLPLLHHKLCVPAESVAQVFFFRRYALARGGAETLYAAAAAGQANNGYSSSTSPVKMQGMLAVGMAGLAVSEGGDGRLLKLARRRYGITLRGVGEVIERGDGERVRGEGTVAAVVLMGMFEAMGCLIKQVPVPAHIRELARSCPAFASDVHVVPARLLFDIICRFAELYSLGGTGQEEEVAQWTERVSAAVGIEEELCSWETGLPGLWRHTVTLVQEGSEKDGSSPRRDTTAIRHEYACSWQAYVWNHYRTCRILVHAVLLRYLDALALPVASAHPALMAAYISQRDASRTVLSKTMGDLRAGMSYVLGLYDAGKGNACLSPETSGVFGLLGAVQALTGVVDVYGEDGEWLCGLLDGMGRRWGIGLAVVLGR</sequence>
<evidence type="ECO:0000313" key="1">
    <source>
        <dbReference type="EMBL" id="PTB62583.1"/>
    </source>
</evidence>
<accession>A0A2T4AZU4</accession>